<dbReference type="AlphaFoldDB" id="A0A914S4M8"/>
<dbReference type="Proteomes" id="UP000887564">
    <property type="component" value="Unplaced"/>
</dbReference>
<proteinExistence type="predicted"/>
<name>A0A914S4M8_PAREQ</name>
<evidence type="ECO:0000313" key="2">
    <source>
        <dbReference type="WBParaSite" id="PEQ_0001356301-mRNA-1"/>
    </source>
</evidence>
<dbReference type="WBParaSite" id="PEQ_0001356301-mRNA-1">
    <property type="protein sequence ID" value="PEQ_0001356301-mRNA-1"/>
    <property type="gene ID" value="PEQ_0001356301"/>
</dbReference>
<organism evidence="1 2">
    <name type="scientific">Parascaris equorum</name>
    <name type="common">Equine roundworm</name>
    <dbReference type="NCBI Taxonomy" id="6256"/>
    <lineage>
        <taxon>Eukaryota</taxon>
        <taxon>Metazoa</taxon>
        <taxon>Ecdysozoa</taxon>
        <taxon>Nematoda</taxon>
        <taxon>Chromadorea</taxon>
        <taxon>Rhabditida</taxon>
        <taxon>Spirurina</taxon>
        <taxon>Ascaridomorpha</taxon>
        <taxon>Ascaridoidea</taxon>
        <taxon>Ascarididae</taxon>
        <taxon>Parascaris</taxon>
    </lineage>
</organism>
<protein>
    <submittedName>
        <fullName evidence="2">Uncharacterized protein</fullName>
    </submittedName>
</protein>
<evidence type="ECO:0000313" key="1">
    <source>
        <dbReference type="Proteomes" id="UP000887564"/>
    </source>
</evidence>
<sequence length="75" mass="8999">MSLHFFVRDRRRYNRRSQNVVTICLAESDVFFGCVPSKVTPFLRFHWNTTDGASRRGHTTRRIMMLFQPSQRNKH</sequence>
<reference evidence="2" key="1">
    <citation type="submission" date="2022-11" db="UniProtKB">
        <authorList>
            <consortium name="WormBaseParasite"/>
        </authorList>
    </citation>
    <scope>IDENTIFICATION</scope>
</reference>
<keyword evidence="1" id="KW-1185">Reference proteome</keyword>
<accession>A0A914S4M8</accession>